<organism evidence="2 3">
    <name type="scientific">Brassica carinata</name>
    <name type="common">Ethiopian mustard</name>
    <name type="synonym">Abyssinian cabbage</name>
    <dbReference type="NCBI Taxonomy" id="52824"/>
    <lineage>
        <taxon>Eukaryota</taxon>
        <taxon>Viridiplantae</taxon>
        <taxon>Streptophyta</taxon>
        <taxon>Embryophyta</taxon>
        <taxon>Tracheophyta</taxon>
        <taxon>Spermatophyta</taxon>
        <taxon>Magnoliopsida</taxon>
        <taxon>eudicotyledons</taxon>
        <taxon>Gunneridae</taxon>
        <taxon>Pentapetalae</taxon>
        <taxon>rosids</taxon>
        <taxon>malvids</taxon>
        <taxon>Brassicales</taxon>
        <taxon>Brassicaceae</taxon>
        <taxon>Brassiceae</taxon>
        <taxon>Brassica</taxon>
    </lineage>
</organism>
<dbReference type="EMBL" id="JAAMPC010000001">
    <property type="protein sequence ID" value="KAG2331765.1"/>
    <property type="molecule type" value="Genomic_DNA"/>
</dbReference>
<dbReference type="Proteomes" id="UP000886595">
    <property type="component" value="Unassembled WGS sequence"/>
</dbReference>
<comment type="caution">
    <text evidence="2">The sequence shown here is derived from an EMBL/GenBank/DDBJ whole genome shotgun (WGS) entry which is preliminary data.</text>
</comment>
<reference evidence="2 3" key="1">
    <citation type="submission" date="2020-02" db="EMBL/GenBank/DDBJ databases">
        <authorList>
            <person name="Ma Q."/>
            <person name="Huang Y."/>
            <person name="Song X."/>
            <person name="Pei D."/>
        </authorList>
    </citation>
    <scope>NUCLEOTIDE SEQUENCE [LARGE SCALE GENOMIC DNA]</scope>
    <source>
        <strain evidence="2">Sxm20200214</strain>
        <tissue evidence="2">Leaf</tissue>
    </source>
</reference>
<protein>
    <submittedName>
        <fullName evidence="2">Uncharacterized protein</fullName>
    </submittedName>
</protein>
<proteinExistence type="predicted"/>
<dbReference type="AlphaFoldDB" id="A0A8X8BEB6"/>
<accession>A0A8X8BEB6</accession>
<keyword evidence="3" id="KW-1185">Reference proteome</keyword>
<feature type="region of interest" description="Disordered" evidence="1">
    <location>
        <begin position="1"/>
        <end position="21"/>
    </location>
</feature>
<evidence type="ECO:0000313" key="3">
    <source>
        <dbReference type="Proteomes" id="UP000886595"/>
    </source>
</evidence>
<evidence type="ECO:0000313" key="2">
    <source>
        <dbReference type="EMBL" id="KAG2331765.1"/>
    </source>
</evidence>
<sequence length="82" mass="9653">MTKDKHENIAPRQHEGPYISKEERQHINQSFNTIIARPSSSPVMTHKHEIYEINLRRSLSILMEAWQRPLISKLRMFTGNLA</sequence>
<gene>
    <name evidence="2" type="ORF">Bca52824_002945</name>
</gene>
<name>A0A8X8BEB6_BRACI</name>
<evidence type="ECO:0000256" key="1">
    <source>
        <dbReference type="SAM" id="MobiDB-lite"/>
    </source>
</evidence>